<evidence type="ECO:0000313" key="1">
    <source>
        <dbReference type="EMBL" id="KAK1426920.1"/>
    </source>
</evidence>
<evidence type="ECO:0000313" key="2">
    <source>
        <dbReference type="Proteomes" id="UP001229421"/>
    </source>
</evidence>
<organism evidence="1 2">
    <name type="scientific">Tagetes erecta</name>
    <name type="common">African marigold</name>
    <dbReference type="NCBI Taxonomy" id="13708"/>
    <lineage>
        <taxon>Eukaryota</taxon>
        <taxon>Viridiplantae</taxon>
        <taxon>Streptophyta</taxon>
        <taxon>Embryophyta</taxon>
        <taxon>Tracheophyta</taxon>
        <taxon>Spermatophyta</taxon>
        <taxon>Magnoliopsida</taxon>
        <taxon>eudicotyledons</taxon>
        <taxon>Gunneridae</taxon>
        <taxon>Pentapetalae</taxon>
        <taxon>asterids</taxon>
        <taxon>campanulids</taxon>
        <taxon>Asterales</taxon>
        <taxon>Asteraceae</taxon>
        <taxon>Asteroideae</taxon>
        <taxon>Heliantheae alliance</taxon>
        <taxon>Tageteae</taxon>
        <taxon>Tagetes</taxon>
    </lineage>
</organism>
<name>A0AAD8KPH0_TARER</name>
<dbReference type="EMBL" id="JAUHHV010000004">
    <property type="protein sequence ID" value="KAK1426920.1"/>
    <property type="molecule type" value="Genomic_DNA"/>
</dbReference>
<reference evidence="1" key="1">
    <citation type="journal article" date="2023" name="bioRxiv">
        <title>Improved chromosome-level genome assembly for marigold (Tagetes erecta).</title>
        <authorList>
            <person name="Jiang F."/>
            <person name="Yuan L."/>
            <person name="Wang S."/>
            <person name="Wang H."/>
            <person name="Xu D."/>
            <person name="Wang A."/>
            <person name="Fan W."/>
        </authorList>
    </citation>
    <scope>NUCLEOTIDE SEQUENCE</scope>
    <source>
        <strain evidence="1">WSJ</strain>
        <tissue evidence="1">Leaf</tissue>
    </source>
</reference>
<comment type="caution">
    <text evidence="1">The sequence shown here is derived from an EMBL/GenBank/DDBJ whole genome shotgun (WGS) entry which is preliminary data.</text>
</comment>
<keyword evidence="2" id="KW-1185">Reference proteome</keyword>
<dbReference type="AlphaFoldDB" id="A0AAD8KPH0"/>
<protein>
    <submittedName>
        <fullName evidence="1">Uncharacterized protein</fullName>
    </submittedName>
</protein>
<proteinExistence type="predicted"/>
<gene>
    <name evidence="1" type="ORF">QVD17_15600</name>
</gene>
<dbReference type="Proteomes" id="UP001229421">
    <property type="component" value="Unassembled WGS sequence"/>
</dbReference>
<accession>A0AAD8KPH0</accession>
<sequence length="82" mass="9336">MLHKLNHDTFELLLLVFLRICSILQRFAYLSKEPVSKLQTGNPSYKRQESVITICYWSLAVSFVEICDGGPNIGVEFGNELT</sequence>